<keyword evidence="1" id="KW-0560">Oxidoreductase</keyword>
<protein>
    <submittedName>
        <fullName evidence="2">Uncharacterized protein</fullName>
    </submittedName>
</protein>
<dbReference type="SUPFAM" id="SSF51735">
    <property type="entry name" value="NAD(P)-binding Rossmann-fold domains"/>
    <property type="match status" value="1"/>
</dbReference>
<evidence type="ECO:0000313" key="2">
    <source>
        <dbReference type="EMBL" id="OAD71890.1"/>
    </source>
</evidence>
<dbReference type="GeneID" id="28992647"/>
<evidence type="ECO:0000256" key="1">
    <source>
        <dbReference type="ARBA" id="ARBA00023002"/>
    </source>
</evidence>
<dbReference type="InterPro" id="IPR002347">
    <property type="entry name" value="SDR_fam"/>
</dbReference>
<dbReference type="Proteomes" id="UP000077315">
    <property type="component" value="Unassembled WGS sequence"/>
</dbReference>
<accession>A0A163DKC4</accession>
<dbReference type="RefSeq" id="XP_018289930.1">
    <property type="nucleotide sequence ID" value="XM_018431741.1"/>
</dbReference>
<keyword evidence="3" id="KW-1185">Reference proteome</keyword>
<dbReference type="PANTHER" id="PTHR43157:SF31">
    <property type="entry name" value="PHOSPHATIDYLINOSITOL-GLYCAN BIOSYNTHESIS CLASS F PROTEIN"/>
    <property type="match status" value="1"/>
</dbReference>
<dbReference type="InterPro" id="IPR036291">
    <property type="entry name" value="NAD(P)-bd_dom_sf"/>
</dbReference>
<dbReference type="Gene3D" id="3.40.50.720">
    <property type="entry name" value="NAD(P)-binding Rossmann-like Domain"/>
    <property type="match status" value="1"/>
</dbReference>
<name>A0A163DKC4_PHYB8</name>
<dbReference type="STRING" id="763407.A0A163DKC4"/>
<dbReference type="InParanoid" id="A0A163DKC4"/>
<evidence type="ECO:0000313" key="3">
    <source>
        <dbReference type="Proteomes" id="UP000077315"/>
    </source>
</evidence>
<dbReference type="Pfam" id="PF00106">
    <property type="entry name" value="adh_short"/>
    <property type="match status" value="1"/>
</dbReference>
<gene>
    <name evidence="2" type="ORF">PHYBLDRAFT_146869</name>
</gene>
<dbReference type="AlphaFoldDB" id="A0A163DKC4"/>
<dbReference type="EMBL" id="KV440984">
    <property type="protein sequence ID" value="OAD71890.1"/>
    <property type="molecule type" value="Genomic_DNA"/>
</dbReference>
<sequence length="383" mass="42738">MWLILLFFGSFAAFWLYGHYKDNGSNVMTAINLAVSRCQFLPIWLRVYILGVAETAVTVLWQRGIGSSRQAQEAHVDELVRDHQLRIGKRTIVVTGGDSGIGSAIVGGLLNAGFHVIVVSKTEREKCLVAHPWIDKVSWVVGDLASLQSVHSIAETIKDIIPKGQINGLINNAGIMNTPCHITADGFESQHQVNYISPMLLTILLLPWIEKENGFVLFASSSTLYATTTVDFDLARNSYEWDGLTAYAHSKLCLAEAVRALGTQLTLHKSNIKVYAYHPGTVRTSLFAHTTVFSLFFLSRLFDFIMLSIKEGSRTPLFLAFKVPSPSGCYWSNESKQTIPSVSIKDEHLKDSEVCDRIWSQTLTFCQLEPKILHECFPEEARL</sequence>
<dbReference type="PANTHER" id="PTHR43157">
    <property type="entry name" value="PHOSPHATIDYLINOSITOL-GLYCAN BIOSYNTHESIS CLASS F PROTEIN-RELATED"/>
    <property type="match status" value="1"/>
</dbReference>
<dbReference type="GO" id="GO:0016491">
    <property type="term" value="F:oxidoreductase activity"/>
    <property type="evidence" value="ECO:0007669"/>
    <property type="project" value="UniProtKB-KW"/>
</dbReference>
<dbReference type="OrthoDB" id="191139at2759"/>
<proteinExistence type="predicted"/>
<organism evidence="2 3">
    <name type="scientific">Phycomyces blakesleeanus (strain ATCC 8743b / DSM 1359 / FGSC 10004 / NBRC 33097 / NRRL 1555)</name>
    <dbReference type="NCBI Taxonomy" id="763407"/>
    <lineage>
        <taxon>Eukaryota</taxon>
        <taxon>Fungi</taxon>
        <taxon>Fungi incertae sedis</taxon>
        <taxon>Mucoromycota</taxon>
        <taxon>Mucoromycotina</taxon>
        <taxon>Mucoromycetes</taxon>
        <taxon>Mucorales</taxon>
        <taxon>Phycomycetaceae</taxon>
        <taxon>Phycomyces</taxon>
    </lineage>
</organism>
<dbReference type="VEuPathDB" id="FungiDB:PHYBLDRAFT_146869"/>
<reference evidence="3" key="1">
    <citation type="submission" date="2015-06" db="EMBL/GenBank/DDBJ databases">
        <title>Expansion of signal transduction pathways in fungi by whole-genome duplication.</title>
        <authorList>
            <consortium name="DOE Joint Genome Institute"/>
            <person name="Corrochano L.M."/>
            <person name="Kuo A."/>
            <person name="Marcet-Houben M."/>
            <person name="Polaino S."/>
            <person name="Salamov A."/>
            <person name="Villalobos J.M."/>
            <person name="Alvarez M.I."/>
            <person name="Avalos J."/>
            <person name="Benito E.P."/>
            <person name="Benoit I."/>
            <person name="Burger G."/>
            <person name="Camino L.P."/>
            <person name="Canovas D."/>
            <person name="Cerda-Olmedo E."/>
            <person name="Cheng J.-F."/>
            <person name="Dominguez A."/>
            <person name="Elias M."/>
            <person name="Eslava A.P."/>
            <person name="Glaser F."/>
            <person name="Grimwood J."/>
            <person name="Gutierrez G."/>
            <person name="Heitman J."/>
            <person name="Henrissat B."/>
            <person name="Iturriaga E.A."/>
            <person name="Lang B.F."/>
            <person name="Lavin J.L."/>
            <person name="Lee S."/>
            <person name="Li W."/>
            <person name="Lindquist E."/>
            <person name="Lopez-Garcia S."/>
            <person name="Luque E.M."/>
            <person name="Marcos A.T."/>
            <person name="Martin J."/>
            <person name="McCluskey K."/>
            <person name="Medina H.R."/>
            <person name="Miralles-Duran A."/>
            <person name="Miyazaki A."/>
            <person name="Munoz-Torres E."/>
            <person name="Oguiza J.A."/>
            <person name="Ohm R."/>
            <person name="Olmedo M."/>
            <person name="Orejas M."/>
            <person name="Ortiz-Castellanos L."/>
            <person name="Pisabarro A.G."/>
            <person name="Rodriguez-Romero J."/>
            <person name="Ruiz-Herrera J."/>
            <person name="Ruiz-Vazquez R."/>
            <person name="Sanz C."/>
            <person name="Schackwitz W."/>
            <person name="Schmutz J."/>
            <person name="Shahriari M."/>
            <person name="Shelest E."/>
            <person name="Silva-Franco F."/>
            <person name="Soanes D."/>
            <person name="Syed K."/>
            <person name="Tagua V.G."/>
            <person name="Talbot N.J."/>
            <person name="Thon M."/>
            <person name="De vries R.P."/>
            <person name="Wiebenga A."/>
            <person name="Yadav J.S."/>
            <person name="Braun E.L."/>
            <person name="Baker S."/>
            <person name="Garre V."/>
            <person name="Horwitz B."/>
            <person name="Torres-Martinez S."/>
            <person name="Idnurm A."/>
            <person name="Herrera-Estrella A."/>
            <person name="Gabaldon T."/>
            <person name="Grigoriev I.V."/>
        </authorList>
    </citation>
    <scope>NUCLEOTIDE SEQUENCE [LARGE SCALE GENOMIC DNA]</scope>
    <source>
        <strain evidence="3">NRRL 1555(-)</strain>
    </source>
</reference>
<dbReference type="PRINTS" id="PR00081">
    <property type="entry name" value="GDHRDH"/>
</dbReference>